<organism evidence="3 4">
    <name type="scientific">Strongylocentrotus purpuratus</name>
    <name type="common">Purple sea urchin</name>
    <dbReference type="NCBI Taxonomy" id="7668"/>
    <lineage>
        <taxon>Eukaryota</taxon>
        <taxon>Metazoa</taxon>
        <taxon>Echinodermata</taxon>
        <taxon>Eleutherozoa</taxon>
        <taxon>Echinozoa</taxon>
        <taxon>Echinoidea</taxon>
        <taxon>Euechinoidea</taxon>
        <taxon>Echinacea</taxon>
        <taxon>Camarodonta</taxon>
        <taxon>Echinidea</taxon>
        <taxon>Strongylocentrotidae</taxon>
        <taxon>Strongylocentrotus</taxon>
    </lineage>
</organism>
<dbReference type="FunCoup" id="A0A7M7PS40">
    <property type="interactions" value="113"/>
</dbReference>
<feature type="coiled-coil region" evidence="1">
    <location>
        <begin position="509"/>
        <end position="643"/>
    </location>
</feature>
<feature type="compositionally biased region" description="Low complexity" evidence="2">
    <location>
        <begin position="49"/>
        <end position="58"/>
    </location>
</feature>
<dbReference type="CTD" id="10806"/>
<accession>A0A7M7PS40</accession>
<keyword evidence="1" id="KW-0175">Coiled coil</keyword>
<sequence length="788" mass="90753">MDADDGFSLGLSGRGLRGRASDSINELRATLSSSPRRRTVGSSHLPTPRQSSSSLSKNTSRRSLHRSISSPRDLEAGSLQNTRLSDNRALDNYNNAVDRLRTLLVNHTHQPSTLPGRGRRSLDVFTPQNSQHEVPFAMEDTYSYKQSPRLPLTSSVSKVHNEPNSQQLLQIINSQSAYIQQLEGENKYCREELHGLKGRTEAIAAENIKLNDEMKDILIKSALEESPFRQDEQSTQGNLERQDNQRQHQQAPDRLMFARWSEDLEKLKKMHGIRVKRLEDQLTSTKSELINYEKQCNELKVRLRMADSVNLLSRKDGHIKDGLCVRCAQEEAVMTNPSQPMDTTTIHRITQERDDLVSRLTANQAVKEEAEMREAEAYDQVQQSIQLVEQAQLERTEALVQTEQAKEDIVRLQSRMADMVTEQQEKLQLEREATRRESQEEMAQLNHRVGKLSEELAAMTHQLERVTREKVDVTSELDQAKMQIMQNEVQITKVSEDTKVSTTTAKVQRDEAMRQLERLRASMESELRSAQQEKSRVKNELLDVRRRLQQAEKDASTSREECIRLVEKLNAAEREASILRLSHESVDKGNKDALRMVRHRAEKKEQDLKQTIHDMDAKHSLAVNELENMLSDQQALITKLREEGRVLTDRLESGTNKYRSELHQLRQVNGELVARSERLSQQHNDMEIQCVEHGKLHHRMKTRLQQMEEQNNKNAKQIFELLQKQTSLMQERQVLSKEVEFLRSQRTTTTPLDLNRSETNWLNSDVDKLKGLGGFTKEAMVPSHDQDR</sequence>
<dbReference type="OMA" id="SQEKMYT"/>
<feature type="compositionally biased region" description="Basic and acidic residues" evidence="2">
    <location>
        <begin position="223"/>
        <end position="232"/>
    </location>
</feature>
<name>A0A7M7PS40_STRPU</name>
<dbReference type="RefSeq" id="XP_030854902.1">
    <property type="nucleotide sequence ID" value="XM_030999042.1"/>
</dbReference>
<dbReference type="GO" id="GO:0005814">
    <property type="term" value="C:centriole"/>
    <property type="evidence" value="ECO:0000318"/>
    <property type="project" value="GO_Central"/>
</dbReference>
<evidence type="ECO:0008006" key="5">
    <source>
        <dbReference type="Google" id="ProtNLM"/>
    </source>
</evidence>
<dbReference type="AlphaFoldDB" id="A0A7M7PS40"/>
<evidence type="ECO:0000313" key="4">
    <source>
        <dbReference type="Proteomes" id="UP000007110"/>
    </source>
</evidence>
<dbReference type="InParanoid" id="A0A7M7PS40"/>
<keyword evidence="4" id="KW-1185">Reference proteome</keyword>
<dbReference type="GO" id="GO:0007098">
    <property type="term" value="P:centrosome cycle"/>
    <property type="evidence" value="ECO:0007669"/>
    <property type="project" value="InterPro"/>
</dbReference>
<dbReference type="Proteomes" id="UP000007110">
    <property type="component" value="Unassembled WGS sequence"/>
</dbReference>
<feature type="coiled-coil region" evidence="1">
    <location>
        <begin position="388"/>
        <end position="483"/>
    </location>
</feature>
<evidence type="ECO:0000313" key="3">
    <source>
        <dbReference type="EnsemblMetazoa" id="XP_030854902"/>
    </source>
</evidence>
<protein>
    <recommendedName>
        <fullName evidence="5">Serologically defined colon cancer antigen 8 homolog</fullName>
    </recommendedName>
</protein>
<feature type="coiled-coil region" evidence="1">
    <location>
        <begin position="275"/>
        <end position="302"/>
    </location>
</feature>
<dbReference type="GO" id="GO:0001764">
    <property type="term" value="P:neuron migration"/>
    <property type="evidence" value="ECO:0000318"/>
    <property type="project" value="GO_Central"/>
</dbReference>
<dbReference type="GO" id="GO:0005813">
    <property type="term" value="C:centrosome"/>
    <property type="evidence" value="ECO:0000318"/>
    <property type="project" value="GO_Central"/>
</dbReference>
<evidence type="ECO:0000256" key="2">
    <source>
        <dbReference type="SAM" id="MobiDB-lite"/>
    </source>
</evidence>
<dbReference type="GO" id="GO:0031023">
    <property type="term" value="P:microtubule organizing center organization"/>
    <property type="evidence" value="ECO:0000318"/>
    <property type="project" value="GO_Central"/>
</dbReference>
<dbReference type="GeneID" id="754354"/>
<evidence type="ECO:0000256" key="1">
    <source>
        <dbReference type="SAM" id="Coils"/>
    </source>
</evidence>
<dbReference type="PANTHER" id="PTHR34343:SF1">
    <property type="entry name" value="SEROLOGICALLY DEFINED COLON CANCER ANTIGEN 8"/>
    <property type="match status" value="1"/>
</dbReference>
<reference evidence="4" key="1">
    <citation type="submission" date="2015-02" db="EMBL/GenBank/DDBJ databases">
        <title>Genome sequencing for Strongylocentrotus purpuratus.</title>
        <authorList>
            <person name="Murali S."/>
            <person name="Liu Y."/>
            <person name="Vee V."/>
            <person name="English A."/>
            <person name="Wang M."/>
            <person name="Skinner E."/>
            <person name="Han Y."/>
            <person name="Muzny D.M."/>
            <person name="Worley K.C."/>
            <person name="Gibbs R.A."/>
        </authorList>
    </citation>
    <scope>NUCLEOTIDE SEQUENCE</scope>
</reference>
<dbReference type="PANTHER" id="PTHR34343">
    <property type="entry name" value="SEROLOGICALLY DEFINED COLON CANCER ANTIGEN 8"/>
    <property type="match status" value="1"/>
</dbReference>
<dbReference type="Pfam" id="PF15964">
    <property type="entry name" value="CCCAP"/>
    <property type="match status" value="1"/>
</dbReference>
<proteinExistence type="predicted"/>
<dbReference type="GO" id="GO:0030010">
    <property type="term" value="P:establishment of cell polarity"/>
    <property type="evidence" value="ECO:0000318"/>
    <property type="project" value="GO_Central"/>
</dbReference>
<dbReference type="InterPro" id="IPR031887">
    <property type="entry name" value="SDCCAG8"/>
</dbReference>
<dbReference type="EnsemblMetazoa" id="XM_030999042">
    <property type="protein sequence ID" value="XP_030854902"/>
    <property type="gene ID" value="LOC754354"/>
</dbReference>
<feature type="region of interest" description="Disordered" evidence="2">
    <location>
        <begin position="28"/>
        <end position="81"/>
    </location>
</feature>
<dbReference type="KEGG" id="spu:754354"/>
<feature type="compositionally biased region" description="Polar residues" evidence="2">
    <location>
        <begin position="30"/>
        <end position="45"/>
    </location>
</feature>
<dbReference type="OrthoDB" id="10252347at2759"/>
<reference evidence="3" key="2">
    <citation type="submission" date="2021-01" db="UniProtKB">
        <authorList>
            <consortium name="EnsemblMetazoa"/>
        </authorList>
    </citation>
    <scope>IDENTIFICATION</scope>
</reference>
<feature type="region of interest" description="Disordered" evidence="2">
    <location>
        <begin position="223"/>
        <end position="254"/>
    </location>
</feature>
<feature type="coiled-coil region" evidence="1">
    <location>
        <begin position="697"/>
        <end position="724"/>
    </location>
</feature>
<dbReference type="GO" id="GO:0035148">
    <property type="term" value="P:tube formation"/>
    <property type="evidence" value="ECO:0000318"/>
    <property type="project" value="GO_Central"/>
</dbReference>